<protein>
    <recommendedName>
        <fullName evidence="3">Copper chaperone CopZ</fullName>
    </recommendedName>
</protein>
<dbReference type="EMBL" id="JBEXAC010000003">
    <property type="protein sequence ID" value="MET7001239.1"/>
    <property type="molecule type" value="Genomic_DNA"/>
</dbReference>
<proteinExistence type="predicted"/>
<evidence type="ECO:0008006" key="3">
    <source>
        <dbReference type="Google" id="ProtNLM"/>
    </source>
</evidence>
<organism evidence="1 2">
    <name type="scientific">Chitinophaga defluvii</name>
    <dbReference type="NCBI Taxonomy" id="3163343"/>
    <lineage>
        <taxon>Bacteria</taxon>
        <taxon>Pseudomonadati</taxon>
        <taxon>Bacteroidota</taxon>
        <taxon>Chitinophagia</taxon>
        <taxon>Chitinophagales</taxon>
        <taxon>Chitinophagaceae</taxon>
        <taxon>Chitinophaga</taxon>
    </lineage>
</organism>
<keyword evidence="2" id="KW-1185">Reference proteome</keyword>
<dbReference type="RefSeq" id="WP_354663811.1">
    <property type="nucleotide sequence ID" value="NZ_JBEXAC010000003.1"/>
</dbReference>
<gene>
    <name evidence="1" type="ORF">ABR189_27905</name>
</gene>
<dbReference type="Proteomes" id="UP001549749">
    <property type="component" value="Unassembled WGS sequence"/>
</dbReference>
<accession>A0ABV2TGK9</accession>
<reference evidence="1 2" key="1">
    <citation type="submission" date="2024-06" db="EMBL/GenBank/DDBJ databases">
        <title>Chitinophaga defluvii sp. nov., isolated from municipal sewage.</title>
        <authorList>
            <person name="Zhang L."/>
        </authorList>
    </citation>
    <scope>NUCLEOTIDE SEQUENCE [LARGE SCALE GENOMIC DNA]</scope>
    <source>
        <strain evidence="1 2">H8</strain>
    </source>
</reference>
<comment type="caution">
    <text evidence="1">The sequence shown here is derived from an EMBL/GenBank/DDBJ whole genome shotgun (WGS) entry which is preliminary data.</text>
</comment>
<sequence>MLLTAPYPTQQKAMIGIFKTNIATKKHRQQMIHAIETHFEVSSCHVDLDDCDKVLRIADMKVAEEEIIRFVKNQGFHCEILD</sequence>
<evidence type="ECO:0000313" key="1">
    <source>
        <dbReference type="EMBL" id="MET7001239.1"/>
    </source>
</evidence>
<name>A0ABV2TGK9_9BACT</name>
<evidence type="ECO:0000313" key="2">
    <source>
        <dbReference type="Proteomes" id="UP001549749"/>
    </source>
</evidence>